<organism evidence="7 8">
    <name type="scientific">Crassostrea virginica</name>
    <name type="common">Eastern oyster</name>
    <dbReference type="NCBI Taxonomy" id="6565"/>
    <lineage>
        <taxon>Eukaryota</taxon>
        <taxon>Metazoa</taxon>
        <taxon>Spiralia</taxon>
        <taxon>Lophotrochozoa</taxon>
        <taxon>Mollusca</taxon>
        <taxon>Bivalvia</taxon>
        <taxon>Autobranchia</taxon>
        <taxon>Pteriomorphia</taxon>
        <taxon>Ostreida</taxon>
        <taxon>Ostreoidea</taxon>
        <taxon>Ostreidae</taxon>
        <taxon>Crassostrea</taxon>
    </lineage>
</organism>
<evidence type="ECO:0000256" key="2">
    <source>
        <dbReference type="ARBA" id="ARBA00022490"/>
    </source>
</evidence>
<dbReference type="SUPFAM" id="SSF47072">
    <property type="entry name" value="Cysteine alpha-hairpin motif"/>
    <property type="match status" value="1"/>
</dbReference>
<keyword evidence="7" id="KW-1185">Reference proteome</keyword>
<dbReference type="PANTHER" id="PTHR21107:SF2">
    <property type="entry name" value="CYTOCHROME C OXIDASE ASSEMBLY PROTEIN COX19"/>
    <property type="match status" value="1"/>
</dbReference>
<keyword evidence="2" id="KW-0963">Cytoplasm</keyword>
<dbReference type="GO" id="GO:0033617">
    <property type="term" value="P:mitochondrial respiratory chain complex IV assembly"/>
    <property type="evidence" value="ECO:0007669"/>
    <property type="project" value="TreeGrafter"/>
</dbReference>
<protein>
    <recommendedName>
        <fullName evidence="5">Cytochrome c oxidase assembly protein COX19</fullName>
    </recommendedName>
</protein>
<evidence type="ECO:0000256" key="1">
    <source>
        <dbReference type="ARBA" id="ARBA00004496"/>
    </source>
</evidence>
<gene>
    <name evidence="8" type="primary">LOC111120965</name>
</gene>
<dbReference type="OrthoDB" id="268594at2759"/>
<name>A0A8B8CTI5_CRAVI</name>
<dbReference type="InterPro" id="IPR051383">
    <property type="entry name" value="COX19"/>
</dbReference>
<dbReference type="KEGG" id="cvn:111120965"/>
<evidence type="ECO:0000256" key="3">
    <source>
        <dbReference type="ARBA" id="ARBA00023157"/>
    </source>
</evidence>
<comment type="similarity">
    <text evidence="4">Belongs to the COX19 family.</text>
</comment>
<dbReference type="GO" id="GO:0005758">
    <property type="term" value="C:mitochondrial intermembrane space"/>
    <property type="evidence" value="ECO:0007669"/>
    <property type="project" value="TreeGrafter"/>
</dbReference>
<evidence type="ECO:0000313" key="8">
    <source>
        <dbReference type="RefSeq" id="XP_022317741.1"/>
    </source>
</evidence>
<dbReference type="InterPro" id="IPR010625">
    <property type="entry name" value="CHCH"/>
</dbReference>
<dbReference type="RefSeq" id="XP_022317741.1">
    <property type="nucleotide sequence ID" value="XM_022462033.1"/>
</dbReference>
<dbReference type="Pfam" id="PF06747">
    <property type="entry name" value="CHCH"/>
    <property type="match status" value="1"/>
</dbReference>
<proteinExistence type="inferred from homology"/>
<reference evidence="8" key="1">
    <citation type="submission" date="2025-08" db="UniProtKB">
        <authorList>
            <consortium name="RefSeq"/>
        </authorList>
    </citation>
    <scope>IDENTIFICATION</scope>
    <source>
        <tissue evidence="8">Whole sample</tissue>
    </source>
</reference>
<sequence length="86" mass="10044">MATPGTRVISKAPDKGIFPLDHEGLCKQEMRLYMKCLMTNNRENTKCRSEAKSYLQCRMDNDLMQKEDWKSLGFHEKEDDNVKNTT</sequence>
<evidence type="ECO:0000256" key="4">
    <source>
        <dbReference type="ARBA" id="ARBA00038223"/>
    </source>
</evidence>
<evidence type="ECO:0000256" key="5">
    <source>
        <dbReference type="ARBA" id="ARBA00039385"/>
    </source>
</evidence>
<dbReference type="GeneID" id="111120965"/>
<comment type="subcellular location">
    <subcellularLocation>
        <location evidence="1">Cytoplasm</location>
    </subcellularLocation>
</comment>
<evidence type="ECO:0000313" key="7">
    <source>
        <dbReference type="Proteomes" id="UP000694844"/>
    </source>
</evidence>
<dbReference type="InterPro" id="IPR009069">
    <property type="entry name" value="Cys_alpha_HP_mot_SF"/>
</dbReference>
<evidence type="ECO:0000259" key="6">
    <source>
        <dbReference type="Pfam" id="PF06747"/>
    </source>
</evidence>
<feature type="domain" description="CHCH" evidence="6">
    <location>
        <begin position="26"/>
        <end position="59"/>
    </location>
</feature>
<accession>A0A8B8CTI5</accession>
<keyword evidence="3" id="KW-1015">Disulfide bond</keyword>
<dbReference type="Proteomes" id="UP000694844">
    <property type="component" value="Chromosome 2"/>
</dbReference>
<dbReference type="PANTHER" id="PTHR21107">
    <property type="entry name" value="CYTOCHROME C OXIDASE ASSEMBLY PROTEIN COX19"/>
    <property type="match status" value="1"/>
</dbReference>
<dbReference type="PROSITE" id="PS51808">
    <property type="entry name" value="CHCH"/>
    <property type="match status" value="1"/>
</dbReference>
<dbReference type="AlphaFoldDB" id="A0A8B8CTI5"/>